<dbReference type="AlphaFoldDB" id="A0A1G2D7P6"/>
<evidence type="ECO:0000256" key="1">
    <source>
        <dbReference type="SAM" id="Phobius"/>
    </source>
</evidence>
<keyword evidence="1" id="KW-0472">Membrane</keyword>
<evidence type="ECO:0000313" key="3">
    <source>
        <dbReference type="Proteomes" id="UP000178099"/>
    </source>
</evidence>
<accession>A0A1G2D7P6</accession>
<organism evidence="2 3">
    <name type="scientific">Candidatus Lloydbacteria bacterium RIFCSPHIGHO2_02_FULL_51_22</name>
    <dbReference type="NCBI Taxonomy" id="1798663"/>
    <lineage>
        <taxon>Bacteria</taxon>
        <taxon>Candidatus Lloydiibacteriota</taxon>
    </lineage>
</organism>
<keyword evidence="1" id="KW-0812">Transmembrane</keyword>
<comment type="caution">
    <text evidence="2">The sequence shown here is derived from an EMBL/GenBank/DDBJ whole genome shotgun (WGS) entry which is preliminary data.</text>
</comment>
<feature type="transmembrane region" description="Helical" evidence="1">
    <location>
        <begin position="37"/>
        <end position="60"/>
    </location>
</feature>
<sequence>MLHSGSLVSGLPCGCITSRGKTIRCPAHETLLKTKRWLMVIVVIFFAVTMIAGFLLFVFVPHTARGNEATPAETAPTTACVPFVEMQAPRSDDPAWKQTGAEEKISVVSGTETTVVWSFIRYEHREKKGLALDAHYFFGKLGMLTWECAERGTDQATKEKRDLRVALLRCGLWSPTIFSAEPVSVTLSPDAVNPTRVTLTVRSGKKTAIAIFER</sequence>
<evidence type="ECO:0000313" key="2">
    <source>
        <dbReference type="EMBL" id="OGZ09636.1"/>
    </source>
</evidence>
<name>A0A1G2D7P6_9BACT</name>
<dbReference type="Proteomes" id="UP000178099">
    <property type="component" value="Unassembled WGS sequence"/>
</dbReference>
<keyword evidence="1" id="KW-1133">Transmembrane helix</keyword>
<proteinExistence type="predicted"/>
<protein>
    <submittedName>
        <fullName evidence="2">Uncharacterized protein</fullName>
    </submittedName>
</protein>
<gene>
    <name evidence="2" type="ORF">A3D67_00970</name>
</gene>
<reference evidence="2 3" key="1">
    <citation type="journal article" date="2016" name="Nat. Commun.">
        <title>Thousands of microbial genomes shed light on interconnected biogeochemical processes in an aquifer system.</title>
        <authorList>
            <person name="Anantharaman K."/>
            <person name="Brown C.T."/>
            <person name="Hug L.A."/>
            <person name="Sharon I."/>
            <person name="Castelle C.J."/>
            <person name="Probst A.J."/>
            <person name="Thomas B.C."/>
            <person name="Singh A."/>
            <person name="Wilkins M.J."/>
            <person name="Karaoz U."/>
            <person name="Brodie E.L."/>
            <person name="Williams K.H."/>
            <person name="Hubbard S.S."/>
            <person name="Banfield J.F."/>
        </authorList>
    </citation>
    <scope>NUCLEOTIDE SEQUENCE [LARGE SCALE GENOMIC DNA]</scope>
</reference>
<dbReference type="EMBL" id="MHLN01000048">
    <property type="protein sequence ID" value="OGZ09636.1"/>
    <property type="molecule type" value="Genomic_DNA"/>
</dbReference>